<dbReference type="Pfam" id="PF14602">
    <property type="entry name" value="Hexapep_2"/>
    <property type="match status" value="1"/>
</dbReference>
<reference evidence="4 5" key="1">
    <citation type="submission" date="2018-11" db="EMBL/GenBank/DDBJ databases">
        <title>Complete genome sequence of Leptospira kmetyi isolate LS 001/16 from soil sample associated with a leptospirosis patient in Kelantan.</title>
        <authorList>
            <person name="Muhammad Yusoff F."/>
            <person name="Muhammad Yusoff S."/>
            <person name="Ahmad M.N."/>
            <person name="Yusof N.Y."/>
            <person name="Aziah I."/>
        </authorList>
    </citation>
    <scope>NUCLEOTIDE SEQUENCE [LARGE SCALE GENOMIC DNA]</scope>
    <source>
        <strain evidence="4 5">LS 001/16</strain>
    </source>
</reference>
<dbReference type="PANTHER" id="PTHR43300">
    <property type="entry name" value="ACETYLTRANSFERASE"/>
    <property type="match status" value="1"/>
</dbReference>
<evidence type="ECO:0000256" key="1">
    <source>
        <dbReference type="ARBA" id="ARBA00007274"/>
    </source>
</evidence>
<feature type="binding site" evidence="2">
    <location>
        <position position="150"/>
    </location>
    <ligand>
        <name>acetyl-CoA</name>
        <dbReference type="ChEBI" id="CHEBI:57288"/>
    </ligand>
</feature>
<evidence type="ECO:0000313" key="4">
    <source>
        <dbReference type="EMBL" id="AYV57200.1"/>
    </source>
</evidence>
<sequence length="212" mass="22955">MSKRSLILVGAGGHFESCLEVIQEYPEIELIGVIDRDKKNRPDVDGVKILGDDDIISEFVSLGHSFLITIGQIKTPKIRMDLFRKIKSMNGLFETIFSKRSHISRNANFKSGSIVMQGCIINRGVEVGENCIVNTGAILEHGVKIGDHTHISTRAVLNGEVRVGSGSFIGSGSIVNQAVQIGDSILIGSGSIVTKDLVEPGVYWGNPAKKIR</sequence>
<dbReference type="Gene3D" id="2.160.10.10">
    <property type="entry name" value="Hexapeptide repeat proteins"/>
    <property type="match status" value="1"/>
</dbReference>
<dbReference type="SUPFAM" id="SSF51161">
    <property type="entry name" value="Trimeric LpxA-like enzymes"/>
    <property type="match status" value="1"/>
</dbReference>
<dbReference type="Pfam" id="PF17836">
    <property type="entry name" value="PglD_N"/>
    <property type="match status" value="1"/>
</dbReference>
<protein>
    <submittedName>
        <fullName evidence="4">Acetyltransferase</fullName>
    </submittedName>
</protein>
<dbReference type="Pfam" id="PF00132">
    <property type="entry name" value="Hexapep"/>
    <property type="match status" value="1"/>
</dbReference>
<dbReference type="CDD" id="cd03360">
    <property type="entry name" value="LbH_AT_putative"/>
    <property type="match status" value="1"/>
</dbReference>
<dbReference type="KEGG" id="lkm:EFP84_17920"/>
<dbReference type="InterPro" id="IPR001451">
    <property type="entry name" value="Hexapep"/>
</dbReference>
<dbReference type="InterPro" id="IPR020019">
    <property type="entry name" value="AcTrfase_PglD-like"/>
</dbReference>
<name>A0AAD0UQE6_9LEPT</name>
<organism evidence="4 5">
    <name type="scientific">Leptospira kmetyi</name>
    <dbReference type="NCBI Taxonomy" id="408139"/>
    <lineage>
        <taxon>Bacteria</taxon>
        <taxon>Pseudomonadati</taxon>
        <taxon>Spirochaetota</taxon>
        <taxon>Spirochaetia</taxon>
        <taxon>Leptospirales</taxon>
        <taxon>Leptospiraceae</taxon>
        <taxon>Leptospira</taxon>
    </lineage>
</organism>
<dbReference type="EMBL" id="CP033614">
    <property type="protein sequence ID" value="AYV57200.1"/>
    <property type="molecule type" value="Genomic_DNA"/>
</dbReference>
<evidence type="ECO:0000256" key="2">
    <source>
        <dbReference type="PIRSR" id="PIRSR620019-2"/>
    </source>
</evidence>
<proteinExistence type="inferred from homology"/>
<dbReference type="AlphaFoldDB" id="A0AAD0UQE6"/>
<evidence type="ECO:0000259" key="3">
    <source>
        <dbReference type="Pfam" id="PF17836"/>
    </source>
</evidence>
<dbReference type="PANTHER" id="PTHR43300:SF7">
    <property type="entry name" value="UDP-N-ACETYLBACILLOSAMINE N-ACETYLTRANSFERASE"/>
    <property type="match status" value="1"/>
</dbReference>
<dbReference type="InterPro" id="IPR050179">
    <property type="entry name" value="Trans_hexapeptide_repeat"/>
</dbReference>
<dbReference type="Gene3D" id="3.40.50.20">
    <property type="match status" value="1"/>
</dbReference>
<dbReference type="InterPro" id="IPR011004">
    <property type="entry name" value="Trimer_LpxA-like_sf"/>
</dbReference>
<evidence type="ECO:0000313" key="5">
    <source>
        <dbReference type="Proteomes" id="UP000276407"/>
    </source>
</evidence>
<dbReference type="RefSeq" id="WP_123180182.1">
    <property type="nucleotide sequence ID" value="NZ_CP033614.1"/>
</dbReference>
<accession>A0AAD0UQE6</accession>
<dbReference type="Proteomes" id="UP000276407">
    <property type="component" value="Chromosome 1"/>
</dbReference>
<comment type="similarity">
    <text evidence="1">Belongs to the transferase hexapeptide repeat family.</text>
</comment>
<dbReference type="InterPro" id="IPR041561">
    <property type="entry name" value="PglD_N"/>
</dbReference>
<gene>
    <name evidence="4" type="ORF">EFP84_17920</name>
</gene>
<feature type="binding site" evidence="2">
    <location>
        <position position="71"/>
    </location>
    <ligand>
        <name>substrate</name>
    </ligand>
</feature>
<dbReference type="NCBIfam" id="TIGR03570">
    <property type="entry name" value="NeuD_NnaD"/>
    <property type="match status" value="1"/>
</dbReference>
<feature type="domain" description="PglD N-terminal" evidence="3">
    <location>
        <begin position="6"/>
        <end position="75"/>
    </location>
</feature>